<evidence type="ECO:0000313" key="3">
    <source>
        <dbReference type="Proteomes" id="UP001054889"/>
    </source>
</evidence>
<dbReference type="EMBL" id="BQKI01000074">
    <property type="protein sequence ID" value="GJN19460.1"/>
    <property type="molecule type" value="Genomic_DNA"/>
</dbReference>
<sequence length="129" mass="12868">MLNQLRRRPPPPPRVPSASNDGYLACYGLVVGCASLLLLTILAATVSIAKACILAGAVGVSFGLVGCLSRWCANDGTAPLPPPPPPTGRPACGTADAVAIDVLPAFAYAATDGEGSSKAGRLGAGAARR</sequence>
<accession>A0AAV5EA83</accession>
<evidence type="ECO:0000256" key="1">
    <source>
        <dbReference type="SAM" id="Phobius"/>
    </source>
</evidence>
<dbReference type="Proteomes" id="UP001054889">
    <property type="component" value="Unassembled WGS sequence"/>
</dbReference>
<comment type="caution">
    <text evidence="2">The sequence shown here is derived from an EMBL/GenBank/DDBJ whole genome shotgun (WGS) entry which is preliminary data.</text>
</comment>
<feature type="transmembrane region" description="Helical" evidence="1">
    <location>
        <begin position="22"/>
        <end position="44"/>
    </location>
</feature>
<gene>
    <name evidence="2" type="primary">gb06739</name>
    <name evidence="2" type="ORF">PR202_gb06739</name>
</gene>
<keyword evidence="1" id="KW-1133">Transmembrane helix</keyword>
<dbReference type="AlphaFoldDB" id="A0AAV5EA83"/>
<feature type="transmembrane region" description="Helical" evidence="1">
    <location>
        <begin position="51"/>
        <end position="71"/>
    </location>
</feature>
<keyword evidence="1" id="KW-0812">Transmembrane</keyword>
<name>A0AAV5EA83_ELECO</name>
<proteinExistence type="predicted"/>
<organism evidence="2 3">
    <name type="scientific">Eleusine coracana subsp. coracana</name>
    <dbReference type="NCBI Taxonomy" id="191504"/>
    <lineage>
        <taxon>Eukaryota</taxon>
        <taxon>Viridiplantae</taxon>
        <taxon>Streptophyta</taxon>
        <taxon>Embryophyta</taxon>
        <taxon>Tracheophyta</taxon>
        <taxon>Spermatophyta</taxon>
        <taxon>Magnoliopsida</taxon>
        <taxon>Liliopsida</taxon>
        <taxon>Poales</taxon>
        <taxon>Poaceae</taxon>
        <taxon>PACMAD clade</taxon>
        <taxon>Chloridoideae</taxon>
        <taxon>Cynodonteae</taxon>
        <taxon>Eleusininae</taxon>
        <taxon>Eleusine</taxon>
    </lineage>
</organism>
<dbReference type="PROSITE" id="PS51257">
    <property type="entry name" value="PROKAR_LIPOPROTEIN"/>
    <property type="match status" value="1"/>
</dbReference>
<reference evidence="2" key="1">
    <citation type="journal article" date="2018" name="DNA Res.">
        <title>Multiple hybrid de novo genome assembly of finger millet, an orphan allotetraploid crop.</title>
        <authorList>
            <person name="Hatakeyama M."/>
            <person name="Aluri S."/>
            <person name="Balachadran M.T."/>
            <person name="Sivarajan S.R."/>
            <person name="Patrignani A."/>
            <person name="Gruter S."/>
            <person name="Poveda L."/>
            <person name="Shimizu-Inatsugi R."/>
            <person name="Baeten J."/>
            <person name="Francoijs K.J."/>
            <person name="Nataraja K.N."/>
            <person name="Reddy Y.A.N."/>
            <person name="Phadnis S."/>
            <person name="Ravikumar R.L."/>
            <person name="Schlapbach R."/>
            <person name="Sreeman S.M."/>
            <person name="Shimizu K.K."/>
        </authorList>
    </citation>
    <scope>NUCLEOTIDE SEQUENCE</scope>
</reference>
<keyword evidence="3" id="KW-1185">Reference proteome</keyword>
<protein>
    <submittedName>
        <fullName evidence="2">Uncharacterized protein</fullName>
    </submittedName>
</protein>
<evidence type="ECO:0000313" key="2">
    <source>
        <dbReference type="EMBL" id="GJN19460.1"/>
    </source>
</evidence>
<keyword evidence="1" id="KW-0472">Membrane</keyword>
<reference evidence="2" key="2">
    <citation type="submission" date="2021-12" db="EMBL/GenBank/DDBJ databases">
        <title>Resequencing data analysis of finger millet.</title>
        <authorList>
            <person name="Hatakeyama M."/>
            <person name="Aluri S."/>
            <person name="Balachadran M.T."/>
            <person name="Sivarajan S.R."/>
            <person name="Poveda L."/>
            <person name="Shimizu-Inatsugi R."/>
            <person name="Schlapbach R."/>
            <person name="Sreeman S.M."/>
            <person name="Shimizu K.K."/>
        </authorList>
    </citation>
    <scope>NUCLEOTIDE SEQUENCE</scope>
</reference>